<evidence type="ECO:0000256" key="1">
    <source>
        <dbReference type="SAM" id="MobiDB-lite"/>
    </source>
</evidence>
<protein>
    <recommendedName>
        <fullName evidence="3">LCCL domain-containing protein</fullName>
    </recommendedName>
</protein>
<accession>A0ABR2X700</accession>
<reference evidence="4 5" key="1">
    <citation type="submission" date="2024-02" db="EMBL/GenBank/DDBJ databases">
        <title>First draft genome assembly of two strains of Seiridium cardinale.</title>
        <authorList>
            <person name="Emiliani G."/>
            <person name="Scali E."/>
        </authorList>
    </citation>
    <scope>NUCLEOTIDE SEQUENCE [LARGE SCALE GENOMIC DNA]</scope>
    <source>
        <strain evidence="4 5">BM-138-000479</strain>
    </source>
</reference>
<dbReference type="InterPro" id="IPR051957">
    <property type="entry name" value="CRISP-LCCL_domain"/>
</dbReference>
<evidence type="ECO:0000256" key="2">
    <source>
        <dbReference type="SAM" id="Phobius"/>
    </source>
</evidence>
<feature type="region of interest" description="Disordered" evidence="1">
    <location>
        <begin position="1"/>
        <end position="38"/>
    </location>
</feature>
<feature type="transmembrane region" description="Helical" evidence="2">
    <location>
        <begin position="175"/>
        <end position="193"/>
    </location>
</feature>
<gene>
    <name evidence="4" type="ORF">SCAR479_13785</name>
</gene>
<comment type="caution">
    <text evidence="4">The sequence shown here is derived from an EMBL/GenBank/DDBJ whole genome shotgun (WGS) entry which is preliminary data.</text>
</comment>
<keyword evidence="5" id="KW-1185">Reference proteome</keyword>
<dbReference type="InterPro" id="IPR036609">
    <property type="entry name" value="LCCL_sf"/>
</dbReference>
<dbReference type="InterPro" id="IPR004043">
    <property type="entry name" value="LCCL"/>
</dbReference>
<dbReference type="PROSITE" id="PS50820">
    <property type="entry name" value="LCCL"/>
    <property type="match status" value="1"/>
</dbReference>
<dbReference type="Pfam" id="PF19117">
    <property type="entry name" value="Mim2"/>
    <property type="match status" value="1"/>
</dbReference>
<dbReference type="PANTHER" id="PTHR31331:SF1">
    <property type="entry name" value="CYSTEINE RICH SECRETORY PROTEIN LCCL DOMAIN CONTAINING 2"/>
    <property type="match status" value="1"/>
</dbReference>
<feature type="transmembrane region" description="Helical" evidence="2">
    <location>
        <begin position="494"/>
        <end position="522"/>
    </location>
</feature>
<dbReference type="Gene3D" id="2.170.130.20">
    <property type="entry name" value="LCCL-like domain"/>
    <property type="match status" value="1"/>
</dbReference>
<evidence type="ECO:0000259" key="3">
    <source>
        <dbReference type="PROSITE" id="PS50820"/>
    </source>
</evidence>
<evidence type="ECO:0000313" key="4">
    <source>
        <dbReference type="EMBL" id="KAK9769521.1"/>
    </source>
</evidence>
<dbReference type="SUPFAM" id="SSF69848">
    <property type="entry name" value="LCCL domain"/>
    <property type="match status" value="1"/>
</dbReference>
<keyword evidence="2" id="KW-0472">Membrane</keyword>
<feature type="transmembrane region" description="Helical" evidence="2">
    <location>
        <begin position="349"/>
        <end position="365"/>
    </location>
</feature>
<keyword evidence="2" id="KW-1133">Transmembrane helix</keyword>
<feature type="transmembrane region" description="Helical" evidence="2">
    <location>
        <begin position="445"/>
        <end position="474"/>
    </location>
</feature>
<sequence length="678" mass="75094">MSLSDSFAMPHASDSDNDDVDSLPSTTTDSFSSEDDDYDAQREWERSLEQLQLLLTMILVPFAGKYFGRKFAYWSWSRGVTHRDCPEAGLEYQASQDSDVLATLTRHQETSTESQRGTERAKDKGPTKVDAAPWGFNSEDDYIHRSYRIKPMMSSSQMAPLVWFERRFPQKRERIILFIGLCLAWSLTFAVLSDKSISPIQIQGAYQPVLQLTCTDSFWLPDHHCGIDGEICLTTTGSVAFHCPADCASVKLQKPHHIGSRSVVGQSLVIGGPIYRADSWICASAVHAGVMEDSAGGCGIISRMGQTNSYPSSKTNGIASAAVKTYFPRSFKFQIDSGFDCQRNDQTGLLPYLSIAFTVAVFLFSPKPTIPFFTTLGVGFFHANLFLDVDNDGGGLDFITSNFVQRLNSIIVNYLPILLCAILIYKRSAKRMLHKLAAPMEKTIFWLGAFWTGLIFDCFLREAAFAIPGLIALIALHQMHYLRQEGRLSKSFPLYAILLLALFTSLLIPAIPAGMLVLASLLLPGSSIQTRPNLAYQGLLVGLMLTNLVQHTVFPFIGWVSASASSGSSGLTAFSTPAINEPKIHITDASSNITFTWRTPIPSEVDGVSMLVNDVERSRYFFSSSDEAIFEWVRTPQAVPDYMRFGWVKGDRVLKYGDAGIWRIDGTWAELGSDGVEM</sequence>
<dbReference type="Pfam" id="PF03815">
    <property type="entry name" value="LCCL"/>
    <property type="match status" value="1"/>
</dbReference>
<dbReference type="PANTHER" id="PTHR31331">
    <property type="entry name" value="LCCL DOMAIN PROTEIN (AFU_ORTHOLOGUE AFUA_5G08630)"/>
    <property type="match status" value="1"/>
</dbReference>
<keyword evidence="2" id="KW-0812">Transmembrane</keyword>
<dbReference type="SMART" id="SM00603">
    <property type="entry name" value="LCCL"/>
    <property type="match status" value="1"/>
</dbReference>
<proteinExistence type="predicted"/>
<organism evidence="4 5">
    <name type="scientific">Seiridium cardinale</name>
    <dbReference type="NCBI Taxonomy" id="138064"/>
    <lineage>
        <taxon>Eukaryota</taxon>
        <taxon>Fungi</taxon>
        <taxon>Dikarya</taxon>
        <taxon>Ascomycota</taxon>
        <taxon>Pezizomycotina</taxon>
        <taxon>Sordariomycetes</taxon>
        <taxon>Xylariomycetidae</taxon>
        <taxon>Amphisphaeriales</taxon>
        <taxon>Sporocadaceae</taxon>
        <taxon>Seiridium</taxon>
    </lineage>
</organism>
<name>A0ABR2X700_9PEZI</name>
<dbReference type="InterPro" id="IPR037652">
    <property type="entry name" value="Mim2"/>
</dbReference>
<feature type="transmembrane region" description="Helical" evidence="2">
    <location>
        <begin position="534"/>
        <end position="559"/>
    </location>
</feature>
<feature type="domain" description="LCCL" evidence="3">
    <location>
        <begin position="243"/>
        <end position="320"/>
    </location>
</feature>
<dbReference type="EMBL" id="JARVKM010000120">
    <property type="protein sequence ID" value="KAK9769521.1"/>
    <property type="molecule type" value="Genomic_DNA"/>
</dbReference>
<evidence type="ECO:0000313" key="5">
    <source>
        <dbReference type="Proteomes" id="UP001465668"/>
    </source>
</evidence>
<feature type="region of interest" description="Disordered" evidence="1">
    <location>
        <begin position="105"/>
        <end position="130"/>
    </location>
</feature>
<feature type="compositionally biased region" description="Basic and acidic residues" evidence="1">
    <location>
        <begin position="106"/>
        <end position="127"/>
    </location>
</feature>
<feature type="transmembrane region" description="Helical" evidence="2">
    <location>
        <begin position="407"/>
        <end position="425"/>
    </location>
</feature>
<dbReference type="Proteomes" id="UP001465668">
    <property type="component" value="Unassembled WGS sequence"/>
</dbReference>